<dbReference type="Gene3D" id="3.40.50.150">
    <property type="entry name" value="Vaccinia Virus protein VP39"/>
    <property type="match status" value="1"/>
</dbReference>
<keyword evidence="2" id="KW-1185">Reference proteome</keyword>
<organism evidence="1 2">
    <name type="scientific">Aphanomyces euteiches</name>
    <dbReference type="NCBI Taxonomy" id="100861"/>
    <lineage>
        <taxon>Eukaryota</taxon>
        <taxon>Sar</taxon>
        <taxon>Stramenopiles</taxon>
        <taxon>Oomycota</taxon>
        <taxon>Saprolegniomycetes</taxon>
        <taxon>Saprolegniales</taxon>
        <taxon>Verrucalvaceae</taxon>
        <taxon>Aphanomyces</taxon>
    </lineage>
</organism>
<accession>A0A6G0XQM1</accession>
<dbReference type="Proteomes" id="UP000481153">
    <property type="component" value="Unassembled WGS sequence"/>
</dbReference>
<dbReference type="VEuPathDB" id="FungiDB:AeMF1_010060"/>
<dbReference type="Pfam" id="PF10294">
    <property type="entry name" value="Methyltransf_16"/>
    <property type="match status" value="1"/>
</dbReference>
<comment type="caution">
    <text evidence="1">The sequence shown here is derived from an EMBL/GenBank/DDBJ whole genome shotgun (WGS) entry which is preliminary data.</text>
</comment>
<sequence length="285" mass="31245">MAAVAMVDEGLTLEREMEIIQHKFGADDNTTEEDDLMADIGFMYDDCLEKVTCEFTYGSTVNPASGAVEPRVSVLLSYVQDEPGFVQSGHYVWPAAPALCAYMEENFDQLPRGNIVELGAGCGLAGLVFAQLDPSSTVIFTDHDPGVLKTIQHNVSKQAHRPQAVCHTQSLRWGPQGANEVEQIAAIQTSDDATSATQKTDLIVGTDVIYAREIVGLLFWTVDRLLKTTTGQFLMCSSFSYDEDTEREIDVACAQYGLVRTIIIDTLASQGTRTQLFVRQAKETS</sequence>
<gene>
    <name evidence="1" type="ORF">Ae201684_002225</name>
</gene>
<dbReference type="InterPro" id="IPR019410">
    <property type="entry name" value="Methyltransf_16"/>
</dbReference>
<dbReference type="PANTHER" id="PTHR14614:SF109">
    <property type="entry name" value="RIBOSOMAL LYSINE N-METHYLTRANSFERASE 5"/>
    <property type="match status" value="1"/>
</dbReference>
<proteinExistence type="predicted"/>
<dbReference type="InterPro" id="IPR029063">
    <property type="entry name" value="SAM-dependent_MTases_sf"/>
</dbReference>
<evidence type="ECO:0000313" key="2">
    <source>
        <dbReference type="Proteomes" id="UP000481153"/>
    </source>
</evidence>
<dbReference type="PANTHER" id="PTHR14614">
    <property type="entry name" value="HEPATOCELLULAR CARCINOMA-ASSOCIATED ANTIGEN"/>
    <property type="match status" value="1"/>
</dbReference>
<dbReference type="EMBL" id="VJMJ01000023">
    <property type="protein sequence ID" value="KAF0742823.1"/>
    <property type="molecule type" value="Genomic_DNA"/>
</dbReference>
<name>A0A6G0XQM1_9STRA</name>
<dbReference type="AlphaFoldDB" id="A0A6G0XQM1"/>
<reference evidence="1 2" key="1">
    <citation type="submission" date="2019-07" db="EMBL/GenBank/DDBJ databases">
        <title>Genomics analysis of Aphanomyces spp. identifies a new class of oomycete effector associated with host adaptation.</title>
        <authorList>
            <person name="Gaulin E."/>
        </authorList>
    </citation>
    <scope>NUCLEOTIDE SEQUENCE [LARGE SCALE GENOMIC DNA]</scope>
    <source>
        <strain evidence="1 2">ATCC 201684</strain>
    </source>
</reference>
<protein>
    <recommendedName>
        <fullName evidence="3">FAM86 N-terminal domain-containing protein</fullName>
    </recommendedName>
</protein>
<evidence type="ECO:0008006" key="3">
    <source>
        <dbReference type="Google" id="ProtNLM"/>
    </source>
</evidence>
<dbReference type="SUPFAM" id="SSF53335">
    <property type="entry name" value="S-adenosyl-L-methionine-dependent methyltransferases"/>
    <property type="match status" value="1"/>
</dbReference>
<evidence type="ECO:0000313" key="1">
    <source>
        <dbReference type="EMBL" id="KAF0742823.1"/>
    </source>
</evidence>